<proteinExistence type="predicted"/>
<accession>A0A915CRQ3</accession>
<reference evidence="2" key="1">
    <citation type="submission" date="2022-11" db="UniProtKB">
        <authorList>
            <consortium name="WormBaseParasite"/>
        </authorList>
    </citation>
    <scope>IDENTIFICATION</scope>
</reference>
<evidence type="ECO:0000313" key="2">
    <source>
        <dbReference type="WBParaSite" id="jg11929.2"/>
    </source>
</evidence>
<evidence type="ECO:0000313" key="1">
    <source>
        <dbReference type="Proteomes" id="UP000887574"/>
    </source>
</evidence>
<sequence>MSVYLQWIVEACDSLSKKLITESFKSCGITNSPYGSEDDQIRCIEEEKVDLGEEEDNILKQSDASIEYGELYRRRAERKAIGLLLLLRQRRSRQMTRRFWVHPIVADRKQLGEYHHLMPQLKDAKHT</sequence>
<dbReference type="Proteomes" id="UP000887574">
    <property type="component" value="Unplaced"/>
</dbReference>
<protein>
    <submittedName>
        <fullName evidence="2">Uncharacterized protein</fullName>
    </submittedName>
</protein>
<organism evidence="1 2">
    <name type="scientific">Ditylenchus dipsaci</name>
    <dbReference type="NCBI Taxonomy" id="166011"/>
    <lineage>
        <taxon>Eukaryota</taxon>
        <taxon>Metazoa</taxon>
        <taxon>Ecdysozoa</taxon>
        <taxon>Nematoda</taxon>
        <taxon>Chromadorea</taxon>
        <taxon>Rhabditida</taxon>
        <taxon>Tylenchina</taxon>
        <taxon>Tylenchomorpha</taxon>
        <taxon>Sphaerularioidea</taxon>
        <taxon>Anguinidae</taxon>
        <taxon>Anguininae</taxon>
        <taxon>Ditylenchus</taxon>
    </lineage>
</organism>
<name>A0A915CRQ3_9BILA</name>
<dbReference type="WBParaSite" id="jg11929.2">
    <property type="protein sequence ID" value="jg11929.2"/>
    <property type="gene ID" value="jg11929"/>
</dbReference>
<dbReference type="AlphaFoldDB" id="A0A915CRQ3"/>
<keyword evidence="1" id="KW-1185">Reference proteome</keyword>